<dbReference type="PRINTS" id="PR00598">
    <property type="entry name" value="HTHMARR"/>
</dbReference>
<keyword evidence="3" id="KW-0804">Transcription</keyword>
<dbReference type="PROSITE" id="PS50995">
    <property type="entry name" value="HTH_MARR_2"/>
    <property type="match status" value="1"/>
</dbReference>
<dbReference type="PANTHER" id="PTHR33164:SF64">
    <property type="entry name" value="TRANSCRIPTIONAL REGULATOR SLYA"/>
    <property type="match status" value="1"/>
</dbReference>
<dbReference type="GO" id="GO:0003677">
    <property type="term" value="F:DNA binding"/>
    <property type="evidence" value="ECO:0007669"/>
    <property type="project" value="UniProtKB-KW"/>
</dbReference>
<dbReference type="SMART" id="SM00347">
    <property type="entry name" value="HTH_MARR"/>
    <property type="match status" value="1"/>
</dbReference>
<dbReference type="OrthoDB" id="582199at2"/>
<name>A0A1I3P362_9RHOB</name>
<dbReference type="InterPro" id="IPR036388">
    <property type="entry name" value="WH-like_DNA-bd_sf"/>
</dbReference>
<evidence type="ECO:0000259" key="4">
    <source>
        <dbReference type="PROSITE" id="PS50995"/>
    </source>
</evidence>
<dbReference type="PANTHER" id="PTHR33164">
    <property type="entry name" value="TRANSCRIPTIONAL REGULATOR, MARR FAMILY"/>
    <property type="match status" value="1"/>
</dbReference>
<accession>A0A1I3P362</accession>
<dbReference type="STRING" id="588602.SAMN04487991_1546"/>
<gene>
    <name evidence="5" type="ORF">SAMN04487991_1546</name>
</gene>
<dbReference type="Proteomes" id="UP000199630">
    <property type="component" value="Unassembled WGS sequence"/>
</dbReference>
<dbReference type="InterPro" id="IPR000835">
    <property type="entry name" value="HTH_MarR-typ"/>
</dbReference>
<evidence type="ECO:0000256" key="1">
    <source>
        <dbReference type="ARBA" id="ARBA00023015"/>
    </source>
</evidence>
<dbReference type="SUPFAM" id="SSF46785">
    <property type="entry name" value="Winged helix' DNA-binding domain"/>
    <property type="match status" value="1"/>
</dbReference>
<feature type="domain" description="HTH marR-type" evidence="4">
    <location>
        <begin position="19"/>
        <end position="152"/>
    </location>
</feature>
<organism evidence="5 6">
    <name type="scientific">Celeribacter neptunius</name>
    <dbReference type="NCBI Taxonomy" id="588602"/>
    <lineage>
        <taxon>Bacteria</taxon>
        <taxon>Pseudomonadati</taxon>
        <taxon>Pseudomonadota</taxon>
        <taxon>Alphaproteobacteria</taxon>
        <taxon>Rhodobacterales</taxon>
        <taxon>Roseobacteraceae</taxon>
        <taxon>Celeribacter</taxon>
    </lineage>
</organism>
<keyword evidence="6" id="KW-1185">Reference proteome</keyword>
<proteinExistence type="predicted"/>
<protein>
    <submittedName>
        <fullName evidence="5">MarR family transcriptional regulator, transcriptional regulator for hemolysin</fullName>
    </submittedName>
</protein>
<dbReference type="AlphaFoldDB" id="A0A1I3P362"/>
<keyword evidence="2" id="KW-0238">DNA-binding</keyword>
<evidence type="ECO:0000313" key="5">
    <source>
        <dbReference type="EMBL" id="SFJ15770.1"/>
    </source>
</evidence>
<dbReference type="Pfam" id="PF12802">
    <property type="entry name" value="MarR_2"/>
    <property type="match status" value="1"/>
</dbReference>
<dbReference type="GO" id="GO:0006950">
    <property type="term" value="P:response to stress"/>
    <property type="evidence" value="ECO:0007669"/>
    <property type="project" value="TreeGrafter"/>
</dbReference>
<evidence type="ECO:0000313" key="6">
    <source>
        <dbReference type="Proteomes" id="UP000199630"/>
    </source>
</evidence>
<evidence type="ECO:0000256" key="2">
    <source>
        <dbReference type="ARBA" id="ARBA00023125"/>
    </source>
</evidence>
<dbReference type="Gene3D" id="1.10.10.10">
    <property type="entry name" value="Winged helix-like DNA-binding domain superfamily/Winged helix DNA-binding domain"/>
    <property type="match status" value="1"/>
</dbReference>
<sequence length="162" mass="17639">MSDIPTPVSEGNPGTGSAKSLFGFRFVMLSRRWRKVIHAELAAAGLTDATWAPLVHLDEGGDGISQTELAERLALDTSTLVRLLDILSERGFIERRVDPKDRRARQIVLTGPGETEVARIKSHLSELEAGLLSGLSEAEVAAMLSGFEKISETVETRLEDRA</sequence>
<evidence type="ECO:0000256" key="3">
    <source>
        <dbReference type="ARBA" id="ARBA00023163"/>
    </source>
</evidence>
<dbReference type="RefSeq" id="WP_090059673.1">
    <property type="nucleotide sequence ID" value="NZ_FORH01000002.1"/>
</dbReference>
<keyword evidence="1" id="KW-0805">Transcription regulation</keyword>
<reference evidence="6" key="1">
    <citation type="submission" date="2016-10" db="EMBL/GenBank/DDBJ databases">
        <authorList>
            <person name="Varghese N."/>
            <person name="Submissions S."/>
        </authorList>
    </citation>
    <scope>NUCLEOTIDE SEQUENCE [LARGE SCALE GENOMIC DNA]</scope>
    <source>
        <strain evidence="6">DSM 26471</strain>
    </source>
</reference>
<dbReference type="InterPro" id="IPR039422">
    <property type="entry name" value="MarR/SlyA-like"/>
</dbReference>
<dbReference type="GO" id="GO:0003700">
    <property type="term" value="F:DNA-binding transcription factor activity"/>
    <property type="evidence" value="ECO:0007669"/>
    <property type="project" value="InterPro"/>
</dbReference>
<dbReference type="InterPro" id="IPR036390">
    <property type="entry name" value="WH_DNA-bd_sf"/>
</dbReference>
<dbReference type="EMBL" id="FORH01000002">
    <property type="protein sequence ID" value="SFJ15770.1"/>
    <property type="molecule type" value="Genomic_DNA"/>
</dbReference>